<evidence type="ECO:0000313" key="1">
    <source>
        <dbReference type="EMBL" id="EYB83553.1"/>
    </source>
</evidence>
<keyword evidence="2" id="KW-1185">Reference proteome</keyword>
<name>A0A016RYZ7_9BILA</name>
<dbReference type="EMBL" id="JARK01001669">
    <property type="protein sequence ID" value="EYB83553.1"/>
    <property type="molecule type" value="Genomic_DNA"/>
</dbReference>
<comment type="caution">
    <text evidence="1">The sequence shown here is derived from an EMBL/GenBank/DDBJ whole genome shotgun (WGS) entry which is preliminary data.</text>
</comment>
<dbReference type="Proteomes" id="UP000024635">
    <property type="component" value="Unassembled WGS sequence"/>
</dbReference>
<protein>
    <submittedName>
        <fullName evidence="1">Uncharacterized protein</fullName>
    </submittedName>
</protein>
<sequence length="131" mass="14772">MHVTNRNRGEPTEPDQILHAGPPWAGGGFKLLFSRVIDWLIDYIDFIDFSLFLPSTDEGVPTRVPQYAENAYTQHTHTTALAEGIDLLILSTFPTFAPELGRTCLLRSHNVLRKNMTTFLHIIIDQLVLLG</sequence>
<gene>
    <name evidence="1" type="primary">Acey_s0333.g2806</name>
    <name evidence="1" type="ORF">Y032_0333g2806</name>
</gene>
<dbReference type="AlphaFoldDB" id="A0A016RYZ7"/>
<evidence type="ECO:0000313" key="2">
    <source>
        <dbReference type="Proteomes" id="UP000024635"/>
    </source>
</evidence>
<accession>A0A016RYZ7</accession>
<reference evidence="2" key="1">
    <citation type="journal article" date="2015" name="Nat. Genet.">
        <title>The genome and transcriptome of the zoonotic hookworm Ancylostoma ceylanicum identify infection-specific gene families.</title>
        <authorList>
            <person name="Schwarz E.M."/>
            <person name="Hu Y."/>
            <person name="Antoshechkin I."/>
            <person name="Miller M.M."/>
            <person name="Sternberg P.W."/>
            <person name="Aroian R.V."/>
        </authorList>
    </citation>
    <scope>NUCLEOTIDE SEQUENCE</scope>
    <source>
        <strain evidence="2">HY135</strain>
    </source>
</reference>
<proteinExistence type="predicted"/>
<organism evidence="1 2">
    <name type="scientific">Ancylostoma ceylanicum</name>
    <dbReference type="NCBI Taxonomy" id="53326"/>
    <lineage>
        <taxon>Eukaryota</taxon>
        <taxon>Metazoa</taxon>
        <taxon>Ecdysozoa</taxon>
        <taxon>Nematoda</taxon>
        <taxon>Chromadorea</taxon>
        <taxon>Rhabditida</taxon>
        <taxon>Rhabditina</taxon>
        <taxon>Rhabditomorpha</taxon>
        <taxon>Strongyloidea</taxon>
        <taxon>Ancylostomatidae</taxon>
        <taxon>Ancylostomatinae</taxon>
        <taxon>Ancylostoma</taxon>
    </lineage>
</organism>